<proteinExistence type="predicted"/>
<reference evidence="2" key="1">
    <citation type="submission" date="2011-10" db="EMBL/GenBank/DDBJ databases">
        <title>Provirophages and transpovirons: unique mobilome of giant viruses.</title>
        <authorList>
            <person name="Desnues C."/>
            <person name="LaScola B."/>
            <person name="Yutin N."/>
            <person name="Fournous G."/>
            <person name="Koonin E."/>
            <person name="Raoult D."/>
        </authorList>
    </citation>
    <scope>NUCLEOTIDE SEQUENCE</scope>
    <source>
        <strain evidence="2">Mv13-mv</strain>
    </source>
</reference>
<keyword evidence="1" id="KW-0472">Membrane</keyword>
<feature type="transmembrane region" description="Helical" evidence="1">
    <location>
        <begin position="75"/>
        <end position="91"/>
    </location>
</feature>
<sequence>MDNITCMLNDLLSYNSLYIIPIISFAIILNFIFFYGLVKSRRNEDIFSSLKIYDSSQELLSEVVTTANNSFRRSSTFHLLFVLILFLLTVYIKLHDYLIVCLLCLILFRWAHVFTCWTHIFCNSSGIHILAFILSFVTSIFTLIFIIVNKNIDPIDYVYTIIIIVGLIAPYLYASPLYFISMKDEYIIVKIIYIGLDLNHNLFGVESCKIEINMVNYISHAII</sequence>
<protein>
    <submittedName>
        <fullName evidence="2">Uncharacterized protein</fullName>
    </submittedName>
</protein>
<keyword evidence="1" id="KW-1133">Transmembrane helix</keyword>
<feature type="transmembrane region" description="Helical" evidence="1">
    <location>
        <begin position="154"/>
        <end position="173"/>
    </location>
</feature>
<feature type="transmembrane region" description="Helical" evidence="1">
    <location>
        <begin position="129"/>
        <end position="148"/>
    </location>
</feature>
<accession>H2EFF2</accession>
<evidence type="ECO:0000313" key="2">
    <source>
        <dbReference type="EMBL" id="AEX63217.1"/>
    </source>
</evidence>
<keyword evidence="1" id="KW-0812">Transmembrane</keyword>
<dbReference type="EMBL" id="JN885999">
    <property type="protein sequence ID" value="AEX63217.1"/>
    <property type="molecule type" value="Genomic_DNA"/>
</dbReference>
<organism evidence="2">
    <name type="scientific">Moumouvirus sp. 'Monve'</name>
    <dbReference type="NCBI Taxonomy" id="1128131"/>
    <lineage>
        <taxon>Viruses</taxon>
        <taxon>Varidnaviria</taxon>
        <taxon>Bamfordvirae</taxon>
        <taxon>Nucleocytoviricota</taxon>
        <taxon>Megaviricetes</taxon>
        <taxon>Imitervirales</taxon>
        <taxon>Mimiviridae</taxon>
        <taxon>Megamimivirinae</taxon>
        <taxon>Moumouvirus</taxon>
    </lineage>
</organism>
<gene>
    <name evidence="2" type="ORF">mv_R1015</name>
</gene>
<name>H2EFF2_9VIRU</name>
<feature type="transmembrane region" description="Helical" evidence="1">
    <location>
        <begin position="97"/>
        <end position="117"/>
    </location>
</feature>
<feature type="transmembrane region" description="Helical" evidence="1">
    <location>
        <begin position="17"/>
        <end position="38"/>
    </location>
</feature>
<evidence type="ECO:0000256" key="1">
    <source>
        <dbReference type="SAM" id="Phobius"/>
    </source>
</evidence>